<dbReference type="AlphaFoldDB" id="F0W7D9"/>
<dbReference type="HOGENOM" id="CLU_2709980_0_0_1"/>
<protein>
    <submittedName>
        <fullName evidence="1">AlNc14C29G2754 protein</fullName>
    </submittedName>
</protein>
<sequence length="73" mass="8308">MFVLVSQCVSSSLHVNSIKFLYELLSNGFADKICSRIRMPPQMHFYCSYDFSGFIFVGLLRSDTVVNTVANVY</sequence>
<accession>F0W7D9</accession>
<evidence type="ECO:0000313" key="1">
    <source>
        <dbReference type="EMBL" id="CCA17038.1"/>
    </source>
</evidence>
<gene>
    <name evidence="1" type="primary">AlNc14C29G2754</name>
    <name evidence="1" type="ORF">ALNC14_031810</name>
</gene>
<name>F0W7D9_9STRA</name>
<organism evidence="1">
    <name type="scientific">Albugo laibachii Nc14</name>
    <dbReference type="NCBI Taxonomy" id="890382"/>
    <lineage>
        <taxon>Eukaryota</taxon>
        <taxon>Sar</taxon>
        <taxon>Stramenopiles</taxon>
        <taxon>Oomycota</taxon>
        <taxon>Peronosporomycetes</taxon>
        <taxon>Albuginales</taxon>
        <taxon>Albuginaceae</taxon>
        <taxon>Albugo</taxon>
    </lineage>
</organism>
<reference evidence="1" key="2">
    <citation type="submission" date="2011-02" db="EMBL/GenBank/DDBJ databases">
        <authorList>
            <person name="MacLean D."/>
        </authorList>
    </citation>
    <scope>NUCLEOTIDE SEQUENCE</scope>
</reference>
<reference evidence="1" key="1">
    <citation type="journal article" date="2011" name="PLoS Biol.">
        <title>Gene gain and loss during evolution of obligate parasitism in the white rust pathogen of Arabidopsis thaliana.</title>
        <authorList>
            <person name="Kemen E."/>
            <person name="Gardiner A."/>
            <person name="Schultz-Larsen T."/>
            <person name="Kemen A.C."/>
            <person name="Balmuth A.L."/>
            <person name="Robert-Seilaniantz A."/>
            <person name="Bailey K."/>
            <person name="Holub E."/>
            <person name="Studholme D.J."/>
            <person name="Maclean D."/>
            <person name="Jones J.D."/>
        </authorList>
    </citation>
    <scope>NUCLEOTIDE SEQUENCE</scope>
</reference>
<dbReference type="EMBL" id="FR824074">
    <property type="protein sequence ID" value="CCA17038.1"/>
    <property type="molecule type" value="Genomic_DNA"/>
</dbReference>
<proteinExistence type="predicted"/>